<dbReference type="CDD" id="cd01749">
    <property type="entry name" value="GATase1_PB"/>
    <property type="match status" value="1"/>
</dbReference>
<dbReference type="InterPro" id="IPR029062">
    <property type="entry name" value="Class_I_gatase-like"/>
</dbReference>
<feature type="binding site" evidence="9">
    <location>
        <position position="143"/>
    </location>
    <ligand>
        <name>L-glutamine</name>
        <dbReference type="ChEBI" id="CHEBI:58359"/>
    </ligand>
</feature>
<evidence type="ECO:0000256" key="1">
    <source>
        <dbReference type="ARBA" id="ARBA00008345"/>
    </source>
</evidence>
<gene>
    <name evidence="10" type="ORF">L916_13811</name>
</gene>
<keyword evidence="3" id="KW-0378">Hydrolase</keyword>
<dbReference type="GO" id="GO:0005829">
    <property type="term" value="C:cytosol"/>
    <property type="evidence" value="ECO:0007669"/>
    <property type="project" value="TreeGrafter"/>
</dbReference>
<dbReference type="PROSITE" id="PS51130">
    <property type="entry name" value="PDXT_SNO_2"/>
    <property type="match status" value="1"/>
</dbReference>
<feature type="active site" description="Charge relay system" evidence="8">
    <location>
        <position position="220"/>
    </location>
</feature>
<organism evidence="10">
    <name type="scientific">Phytophthora nicotianae</name>
    <name type="common">Potato buckeye rot agent</name>
    <name type="synonym">Phytophthora parasitica</name>
    <dbReference type="NCBI Taxonomy" id="4792"/>
    <lineage>
        <taxon>Eukaryota</taxon>
        <taxon>Sar</taxon>
        <taxon>Stramenopiles</taxon>
        <taxon>Oomycota</taxon>
        <taxon>Peronosporomycetes</taxon>
        <taxon>Peronosporales</taxon>
        <taxon>Peronosporaceae</taxon>
        <taxon>Phytophthora</taxon>
    </lineage>
</organism>
<dbReference type="PANTHER" id="PTHR31559">
    <property type="entry name" value="PYRIDOXAL 5'-PHOSPHATE SYNTHASE SUBUNIT SNO"/>
    <property type="match status" value="1"/>
</dbReference>
<feature type="active site" description="Nucleophile" evidence="8">
    <location>
        <position position="113"/>
    </location>
</feature>
<dbReference type="FunFam" id="3.40.50.880:FF:000041">
    <property type="entry name" value="Glutamine amidotransferase subunit pdxT, putative"/>
    <property type="match status" value="1"/>
</dbReference>
<dbReference type="EC" id="3.5.1.2" evidence="2"/>
<evidence type="ECO:0000256" key="6">
    <source>
        <dbReference type="ARBA" id="ARBA00023239"/>
    </source>
</evidence>
<protein>
    <recommendedName>
        <fullName evidence="2">glutaminase</fullName>
        <ecNumber evidence="2">3.5.1.2</ecNumber>
    </recommendedName>
</protein>
<dbReference type="NCBIfam" id="TIGR03800">
    <property type="entry name" value="PLP_synth_Pdx2"/>
    <property type="match status" value="1"/>
</dbReference>
<keyword evidence="5" id="KW-0315">Glutamine amidotransferase</keyword>
<dbReference type="HAMAP" id="MF_01615">
    <property type="entry name" value="PdxT"/>
    <property type="match status" value="1"/>
</dbReference>
<evidence type="ECO:0000256" key="8">
    <source>
        <dbReference type="PIRSR" id="PIRSR005639-1"/>
    </source>
</evidence>
<dbReference type="GO" id="GO:0016829">
    <property type="term" value="F:lyase activity"/>
    <property type="evidence" value="ECO:0007669"/>
    <property type="project" value="UniProtKB-KW"/>
</dbReference>
<evidence type="ECO:0000256" key="4">
    <source>
        <dbReference type="ARBA" id="ARBA00022898"/>
    </source>
</evidence>
<dbReference type="PIRSF" id="PIRSF005639">
    <property type="entry name" value="Glut_amidoT_SNO"/>
    <property type="match status" value="1"/>
</dbReference>
<dbReference type="GO" id="GO:0004359">
    <property type="term" value="F:glutaminase activity"/>
    <property type="evidence" value="ECO:0007669"/>
    <property type="project" value="UniProtKB-EC"/>
</dbReference>
<evidence type="ECO:0000256" key="7">
    <source>
        <dbReference type="ARBA" id="ARBA00049534"/>
    </source>
</evidence>
<dbReference type="GO" id="GO:0042823">
    <property type="term" value="P:pyridoxal phosphate biosynthetic process"/>
    <property type="evidence" value="ECO:0007669"/>
    <property type="project" value="InterPro"/>
</dbReference>
<dbReference type="PANTHER" id="PTHR31559:SF0">
    <property type="entry name" value="PYRIDOXAL 5'-PHOSPHATE SYNTHASE SUBUNIT SNO1-RELATED"/>
    <property type="match status" value="1"/>
</dbReference>
<evidence type="ECO:0000256" key="5">
    <source>
        <dbReference type="ARBA" id="ARBA00022962"/>
    </source>
</evidence>
<accession>W2IJZ1</accession>
<feature type="active site" description="Charge relay system" evidence="8">
    <location>
        <position position="222"/>
    </location>
</feature>
<feature type="binding site" evidence="9">
    <location>
        <begin position="81"/>
        <end position="83"/>
    </location>
    <ligand>
        <name>L-glutamine</name>
        <dbReference type="ChEBI" id="CHEBI:58359"/>
    </ligand>
</feature>
<dbReference type="VEuPathDB" id="FungiDB:PPTG_14665"/>
<dbReference type="GO" id="GO:0008614">
    <property type="term" value="P:pyridoxine metabolic process"/>
    <property type="evidence" value="ECO:0007669"/>
    <property type="project" value="TreeGrafter"/>
</dbReference>
<evidence type="ECO:0000313" key="10">
    <source>
        <dbReference type="EMBL" id="ETL33837.1"/>
    </source>
</evidence>
<dbReference type="InterPro" id="IPR002161">
    <property type="entry name" value="PdxT/SNO"/>
</dbReference>
<dbReference type="AlphaFoldDB" id="W2IJZ1"/>
<evidence type="ECO:0000256" key="2">
    <source>
        <dbReference type="ARBA" id="ARBA00012918"/>
    </source>
</evidence>
<keyword evidence="4" id="KW-0663">Pyridoxal phosphate</keyword>
<name>W2IJZ1_PHYNI</name>
<dbReference type="Gene3D" id="3.40.50.880">
    <property type="match status" value="1"/>
</dbReference>
<dbReference type="InterPro" id="IPR021196">
    <property type="entry name" value="PdxT/SNO_CS"/>
</dbReference>
<feature type="binding site" evidence="9">
    <location>
        <begin position="173"/>
        <end position="174"/>
    </location>
    <ligand>
        <name>L-glutamine</name>
        <dbReference type="ChEBI" id="CHEBI:58359"/>
    </ligand>
</feature>
<dbReference type="EMBL" id="KI674455">
    <property type="protein sequence ID" value="ETL33837.1"/>
    <property type="molecule type" value="Genomic_DNA"/>
</dbReference>
<dbReference type="SUPFAM" id="SSF52317">
    <property type="entry name" value="Class I glutamine amidotransferase-like"/>
    <property type="match status" value="1"/>
</dbReference>
<dbReference type="PROSITE" id="PS51273">
    <property type="entry name" value="GATASE_TYPE_1"/>
    <property type="match status" value="1"/>
</dbReference>
<dbReference type="GO" id="GO:1903600">
    <property type="term" value="C:glutaminase complex"/>
    <property type="evidence" value="ECO:0007669"/>
    <property type="project" value="TreeGrafter"/>
</dbReference>
<dbReference type="Proteomes" id="UP000053864">
    <property type="component" value="Unassembled WGS sequence"/>
</dbReference>
<sequence>TQLACKNNLLARTQELKTMTENTKTLTVGVLALQGAFEEHMAMLEGLTATTSSGQHVTVTSVAIRLPEQLQNVDALVLPGGESTTIGKVAVRWGLVEPLKKWVADGRPIWGTCAGMIMLSQQAKHAEEGGQTLIGGLDVEVSRNFFGAQVRSFEMLVAGPPGFDAEPYNAVFIRAPAIISVGEEIEVLSRVANAKPADGSDPLDVIIAARKENILVTAFHPEITTDARWHQYFIESIVLPRV</sequence>
<comment type="similarity">
    <text evidence="1">Belongs to the glutaminase PdxT/SNO family.</text>
</comment>
<evidence type="ECO:0000256" key="9">
    <source>
        <dbReference type="PIRSR" id="PIRSR005639-2"/>
    </source>
</evidence>
<comment type="catalytic activity">
    <reaction evidence="7">
        <text>L-glutamine + H2O = L-glutamate + NH4(+)</text>
        <dbReference type="Rhea" id="RHEA:15889"/>
        <dbReference type="ChEBI" id="CHEBI:15377"/>
        <dbReference type="ChEBI" id="CHEBI:28938"/>
        <dbReference type="ChEBI" id="CHEBI:29985"/>
        <dbReference type="ChEBI" id="CHEBI:58359"/>
        <dbReference type="EC" id="3.5.1.2"/>
    </reaction>
</comment>
<dbReference type="Pfam" id="PF01174">
    <property type="entry name" value="SNO"/>
    <property type="match status" value="1"/>
</dbReference>
<feature type="non-terminal residue" evidence="10">
    <location>
        <position position="1"/>
    </location>
</feature>
<dbReference type="PROSITE" id="PS01236">
    <property type="entry name" value="PDXT_SNO_1"/>
    <property type="match status" value="1"/>
</dbReference>
<proteinExistence type="inferred from homology"/>
<reference evidence="10" key="1">
    <citation type="submission" date="2013-11" db="EMBL/GenBank/DDBJ databases">
        <title>The Genome Sequence of Phytophthora parasitica CJ05E6.</title>
        <authorList>
            <consortium name="The Broad Institute Genomics Platform"/>
            <person name="Russ C."/>
            <person name="Tyler B."/>
            <person name="Panabieres F."/>
            <person name="Shan W."/>
            <person name="Tripathy S."/>
            <person name="Grunwald N."/>
            <person name="Machado M."/>
            <person name="Johnson C.S."/>
            <person name="Arredondo F."/>
            <person name="Hong C."/>
            <person name="Coffey M."/>
            <person name="Young S.K."/>
            <person name="Zeng Q."/>
            <person name="Gargeya S."/>
            <person name="Fitzgerald M."/>
            <person name="Abouelleil A."/>
            <person name="Alvarado L."/>
            <person name="Chapman S.B."/>
            <person name="Gainer-Dewar J."/>
            <person name="Goldberg J."/>
            <person name="Griggs A."/>
            <person name="Gujja S."/>
            <person name="Hansen M."/>
            <person name="Howarth C."/>
            <person name="Imamovic A."/>
            <person name="Ireland A."/>
            <person name="Larimer J."/>
            <person name="McCowan C."/>
            <person name="Murphy C."/>
            <person name="Pearson M."/>
            <person name="Poon T.W."/>
            <person name="Priest M."/>
            <person name="Roberts A."/>
            <person name="Saif S."/>
            <person name="Shea T."/>
            <person name="Sykes S."/>
            <person name="Wortman J."/>
            <person name="Nusbaum C."/>
            <person name="Birren B."/>
        </authorList>
    </citation>
    <scope>NUCLEOTIDE SEQUENCE [LARGE SCALE GENOMIC DNA]</scope>
    <source>
        <strain evidence="10">CJ05E6</strain>
    </source>
</reference>
<keyword evidence="6" id="KW-0456">Lyase</keyword>
<evidence type="ECO:0000256" key="3">
    <source>
        <dbReference type="ARBA" id="ARBA00022801"/>
    </source>
</evidence>